<evidence type="ECO:0000313" key="4">
    <source>
        <dbReference type="Proteomes" id="UP000800039"/>
    </source>
</evidence>
<evidence type="ECO:0000256" key="2">
    <source>
        <dbReference type="SAM" id="SignalP"/>
    </source>
</evidence>
<accession>A0A9P4LEC8</accession>
<dbReference type="AlphaFoldDB" id="A0A9P4LEC8"/>
<protein>
    <submittedName>
        <fullName evidence="3">Uncharacterized protein</fullName>
    </submittedName>
</protein>
<feature type="chain" id="PRO_5040218182" evidence="2">
    <location>
        <begin position="23"/>
        <end position="545"/>
    </location>
</feature>
<organism evidence="3 4">
    <name type="scientific">Cucurbitaria berberidis CBS 394.84</name>
    <dbReference type="NCBI Taxonomy" id="1168544"/>
    <lineage>
        <taxon>Eukaryota</taxon>
        <taxon>Fungi</taxon>
        <taxon>Dikarya</taxon>
        <taxon>Ascomycota</taxon>
        <taxon>Pezizomycotina</taxon>
        <taxon>Dothideomycetes</taxon>
        <taxon>Pleosporomycetidae</taxon>
        <taxon>Pleosporales</taxon>
        <taxon>Pleosporineae</taxon>
        <taxon>Cucurbitariaceae</taxon>
        <taxon>Cucurbitaria</taxon>
    </lineage>
</organism>
<dbReference type="GeneID" id="63855471"/>
<dbReference type="EMBL" id="ML976614">
    <property type="protein sequence ID" value="KAF1851753.1"/>
    <property type="molecule type" value="Genomic_DNA"/>
</dbReference>
<keyword evidence="2" id="KW-0732">Signal</keyword>
<keyword evidence="4" id="KW-1185">Reference proteome</keyword>
<dbReference type="OrthoDB" id="3773350at2759"/>
<dbReference type="RefSeq" id="XP_040794316.1">
    <property type="nucleotide sequence ID" value="XM_040938221.1"/>
</dbReference>
<gene>
    <name evidence="3" type="ORF">K460DRAFT_424674</name>
</gene>
<evidence type="ECO:0000256" key="1">
    <source>
        <dbReference type="SAM" id="MobiDB-lite"/>
    </source>
</evidence>
<dbReference type="Proteomes" id="UP000800039">
    <property type="component" value="Unassembled WGS sequence"/>
</dbReference>
<feature type="signal peptide" evidence="2">
    <location>
        <begin position="1"/>
        <end position="22"/>
    </location>
</feature>
<feature type="compositionally biased region" description="Basic and acidic residues" evidence="1">
    <location>
        <begin position="253"/>
        <end position="305"/>
    </location>
</feature>
<name>A0A9P4LEC8_9PLEO</name>
<feature type="compositionally biased region" description="Basic residues" evidence="1">
    <location>
        <begin position="236"/>
        <end position="247"/>
    </location>
</feature>
<reference evidence="3" key="1">
    <citation type="submission" date="2020-01" db="EMBL/GenBank/DDBJ databases">
        <authorList>
            <consortium name="DOE Joint Genome Institute"/>
            <person name="Haridas S."/>
            <person name="Albert R."/>
            <person name="Binder M."/>
            <person name="Bloem J."/>
            <person name="Labutti K."/>
            <person name="Salamov A."/>
            <person name="Andreopoulos B."/>
            <person name="Baker S.E."/>
            <person name="Barry K."/>
            <person name="Bills G."/>
            <person name="Bluhm B.H."/>
            <person name="Cannon C."/>
            <person name="Castanera R."/>
            <person name="Culley D.E."/>
            <person name="Daum C."/>
            <person name="Ezra D."/>
            <person name="Gonzalez J.B."/>
            <person name="Henrissat B."/>
            <person name="Kuo A."/>
            <person name="Liang C."/>
            <person name="Lipzen A."/>
            <person name="Lutzoni F."/>
            <person name="Magnuson J."/>
            <person name="Mondo S."/>
            <person name="Nolan M."/>
            <person name="Ohm R."/>
            <person name="Pangilinan J."/>
            <person name="Park H.-J."/>
            <person name="Ramirez L."/>
            <person name="Alfaro M."/>
            <person name="Sun H."/>
            <person name="Tritt A."/>
            <person name="Yoshinaga Y."/>
            <person name="Zwiers L.-H."/>
            <person name="Turgeon B.G."/>
            <person name="Goodwin S.B."/>
            <person name="Spatafora J.W."/>
            <person name="Crous P.W."/>
            <person name="Grigoriev I.V."/>
        </authorList>
    </citation>
    <scope>NUCLEOTIDE SEQUENCE</scope>
    <source>
        <strain evidence="3">CBS 394.84</strain>
    </source>
</reference>
<feature type="region of interest" description="Disordered" evidence="1">
    <location>
        <begin position="231"/>
        <end position="305"/>
    </location>
</feature>
<proteinExistence type="predicted"/>
<feature type="compositionally biased region" description="Basic and acidic residues" evidence="1">
    <location>
        <begin position="133"/>
        <end position="146"/>
    </location>
</feature>
<feature type="region of interest" description="Disordered" evidence="1">
    <location>
        <begin position="426"/>
        <end position="452"/>
    </location>
</feature>
<feature type="region of interest" description="Disordered" evidence="1">
    <location>
        <begin position="133"/>
        <end position="212"/>
    </location>
</feature>
<evidence type="ECO:0000313" key="3">
    <source>
        <dbReference type="EMBL" id="KAF1851753.1"/>
    </source>
</evidence>
<feature type="compositionally biased region" description="Basic and acidic residues" evidence="1">
    <location>
        <begin position="187"/>
        <end position="212"/>
    </location>
</feature>
<sequence length="545" mass="61137">MASRTVLKALTCLFLLTRTTFSMPSFDHGSLLPIGSVLNPRSVPFEIRGVYGGRKKRYIVEREEAACSRECREKPICLPTLGEIIKDCKCQKCPTGVPALDGKACEENCPQGQEKNGKGGCCPAGQKPKAKGDGCEAKQDGNDKKGQCPGDTVLDPKEGWDPKTGSPKCQIDDEKNCPKPKIPATRPEGKESDASYKVECGEPDKDESKRPKCDAKSHYVYVFVDSEGKAVESCKQTKKYQDRKKGKPTNSDIRAKIKEQFNKLKPEYDKKDQARKDSLKRLKELQEQRDKDMKERDSKLKEENDKKKGRQVECDTCIALLLGAAFSEARKGRRDGEEHPYDWTTDYFDEEFVGSDDRLKEWPEEVDINQISAEVDTKAFLKQWDEYIDDHKRTGHPCNFIGKRSLDRRCSQKRSSEDWYGDINLDTRSDNTSSLGETDAGPMFHPEVTSRNTEELEKRNPFALLFSVLAQFGGRLAVQAVARPTAAVAANSPRLASLLKTPDRLFQIAAKGQGTKAGTKGMENAKVAIRKDYKRWAKCLKEGLP</sequence>
<comment type="caution">
    <text evidence="3">The sequence shown here is derived from an EMBL/GenBank/DDBJ whole genome shotgun (WGS) entry which is preliminary data.</text>
</comment>